<keyword evidence="9" id="KW-1185">Reference proteome</keyword>
<comment type="similarity">
    <text evidence="3">Belongs to the SKI8 family.</text>
</comment>
<dbReference type="Pfam" id="PF12894">
    <property type="entry name" value="ANAPC4_WD40"/>
    <property type="match status" value="1"/>
</dbReference>
<keyword evidence="2" id="KW-0677">Repeat</keyword>
<evidence type="ECO:0000256" key="5">
    <source>
        <dbReference type="ARBA" id="ARBA00041552"/>
    </source>
</evidence>
<dbReference type="PANTHER" id="PTHR44090">
    <property type="entry name" value="WD REPEAT-CONTAINING PROTEIN 61"/>
    <property type="match status" value="1"/>
</dbReference>
<dbReference type="PROSITE" id="PS50082">
    <property type="entry name" value="WD_REPEATS_2"/>
    <property type="match status" value="3"/>
</dbReference>
<dbReference type="PROSITE" id="PS50294">
    <property type="entry name" value="WD_REPEATS_REGION"/>
    <property type="match status" value="3"/>
</dbReference>
<proteinExistence type="inferred from homology"/>
<evidence type="ECO:0000313" key="8">
    <source>
        <dbReference type="Ensembl" id="ENSPMGP00000029640.1"/>
    </source>
</evidence>
<dbReference type="AlphaFoldDB" id="A0A3B4BMD5"/>
<dbReference type="SMART" id="SM00320">
    <property type="entry name" value="WD40"/>
    <property type="match status" value="4"/>
</dbReference>
<feature type="repeat" description="WD" evidence="6">
    <location>
        <begin position="151"/>
        <end position="186"/>
    </location>
</feature>
<feature type="repeat" description="WD" evidence="6">
    <location>
        <begin position="109"/>
        <end position="150"/>
    </location>
</feature>
<dbReference type="InterPro" id="IPR036322">
    <property type="entry name" value="WD40_repeat_dom_sf"/>
</dbReference>
<organism evidence="8 9">
    <name type="scientific">Periophthalmus magnuspinnatus</name>
    <dbReference type="NCBI Taxonomy" id="409849"/>
    <lineage>
        <taxon>Eukaryota</taxon>
        <taxon>Metazoa</taxon>
        <taxon>Chordata</taxon>
        <taxon>Craniata</taxon>
        <taxon>Vertebrata</taxon>
        <taxon>Euteleostomi</taxon>
        <taxon>Actinopterygii</taxon>
        <taxon>Neopterygii</taxon>
        <taxon>Teleostei</taxon>
        <taxon>Neoteleostei</taxon>
        <taxon>Acanthomorphata</taxon>
        <taxon>Gobiaria</taxon>
        <taxon>Gobiiformes</taxon>
        <taxon>Gobioidei</taxon>
        <taxon>Gobiidae</taxon>
        <taxon>Oxudercinae</taxon>
        <taxon>Periophthalmus</taxon>
    </lineage>
</organism>
<evidence type="ECO:0000256" key="2">
    <source>
        <dbReference type="ARBA" id="ARBA00022737"/>
    </source>
</evidence>
<reference evidence="8" key="2">
    <citation type="submission" date="2025-09" db="UniProtKB">
        <authorList>
            <consortium name="Ensembl"/>
        </authorList>
    </citation>
    <scope>IDENTIFICATION</scope>
</reference>
<name>A0A3B4BMD5_9GOBI</name>
<dbReference type="GO" id="GO:0016593">
    <property type="term" value="C:Cdc73/Paf1 complex"/>
    <property type="evidence" value="ECO:0007669"/>
    <property type="project" value="TreeGrafter"/>
</dbReference>
<dbReference type="Pfam" id="PF00400">
    <property type="entry name" value="WD40"/>
    <property type="match status" value="2"/>
</dbReference>
<evidence type="ECO:0000256" key="4">
    <source>
        <dbReference type="ARBA" id="ARBA00039561"/>
    </source>
</evidence>
<feature type="domain" description="Anaphase-promoting complex subunit 4-like WD40" evidence="7">
    <location>
        <begin position="14"/>
        <end position="91"/>
    </location>
</feature>
<dbReference type="InterPro" id="IPR015943">
    <property type="entry name" value="WD40/YVTN_repeat-like_dom_sf"/>
</dbReference>
<dbReference type="PANTHER" id="PTHR44090:SF1">
    <property type="entry name" value="SUPERKILLER COMPLEX PROTEIN 8"/>
    <property type="match status" value="1"/>
</dbReference>
<sequence>MFVLLLSVDAWTVAFSPDSKHIATGSHHGKVNIFGVESGKKEYSLDTRGKFILSIAYSPDGKYLASGAIDGIINIFDIATGKLLHTLEGHAMPILQHSALQHANLAGTLSGHGSWVLNVAFSPDDTHFVSSSSDKSVKVWDASSRACINTFFDHQDQVWSVKYNSTGSKIISAGDDRSIHIYDCPM</sequence>
<dbReference type="InterPro" id="IPR001680">
    <property type="entry name" value="WD40_rpt"/>
</dbReference>
<reference evidence="8" key="1">
    <citation type="submission" date="2025-08" db="UniProtKB">
        <authorList>
            <consortium name="Ensembl"/>
        </authorList>
    </citation>
    <scope>IDENTIFICATION</scope>
</reference>
<protein>
    <recommendedName>
        <fullName evidence="4">Superkiller complex protein 8</fullName>
    </recommendedName>
    <alternativeName>
        <fullName evidence="5">WD repeat-containing protein 61</fullName>
    </alternativeName>
</protein>
<feature type="repeat" description="WD" evidence="6">
    <location>
        <begin position="45"/>
        <end position="86"/>
    </location>
</feature>
<dbReference type="InterPro" id="IPR024977">
    <property type="entry name" value="Apc4-like_WD40_dom"/>
</dbReference>
<dbReference type="Ensembl" id="ENSPMGT00000031550.1">
    <property type="protein sequence ID" value="ENSPMGP00000029640.1"/>
    <property type="gene ID" value="ENSPMGG00000023852.1"/>
</dbReference>
<dbReference type="STRING" id="409849.ENSPMGP00000029640"/>
<accession>A0A3B4BMD5</accession>
<evidence type="ECO:0000256" key="6">
    <source>
        <dbReference type="PROSITE-ProRule" id="PRU00221"/>
    </source>
</evidence>
<dbReference type="SUPFAM" id="SSF50978">
    <property type="entry name" value="WD40 repeat-like"/>
    <property type="match status" value="1"/>
</dbReference>
<dbReference type="Gene3D" id="2.130.10.10">
    <property type="entry name" value="YVTN repeat-like/Quinoprotein amine dehydrogenase"/>
    <property type="match status" value="2"/>
</dbReference>
<evidence type="ECO:0000313" key="9">
    <source>
        <dbReference type="Proteomes" id="UP000261520"/>
    </source>
</evidence>
<dbReference type="InterPro" id="IPR051510">
    <property type="entry name" value="SKI8"/>
</dbReference>
<dbReference type="Proteomes" id="UP000261520">
    <property type="component" value="Unplaced"/>
</dbReference>
<evidence type="ECO:0000256" key="1">
    <source>
        <dbReference type="ARBA" id="ARBA00022574"/>
    </source>
</evidence>
<evidence type="ECO:0000256" key="3">
    <source>
        <dbReference type="ARBA" id="ARBA00038243"/>
    </source>
</evidence>
<evidence type="ECO:0000259" key="7">
    <source>
        <dbReference type="Pfam" id="PF12894"/>
    </source>
</evidence>
<keyword evidence="1 6" id="KW-0853">WD repeat</keyword>